<name>A0A8H4R4Q2_9HELO</name>
<dbReference type="PROSITE" id="PS50011">
    <property type="entry name" value="PROTEIN_KINASE_DOM"/>
    <property type="match status" value="1"/>
</dbReference>
<feature type="compositionally biased region" description="Basic and acidic residues" evidence="1">
    <location>
        <begin position="247"/>
        <end position="263"/>
    </location>
</feature>
<dbReference type="InterPro" id="IPR000719">
    <property type="entry name" value="Prot_kinase_dom"/>
</dbReference>
<evidence type="ECO:0000313" key="3">
    <source>
        <dbReference type="EMBL" id="KAF4621712.1"/>
    </source>
</evidence>
<feature type="domain" description="Protein kinase" evidence="2">
    <location>
        <begin position="149"/>
        <end position="458"/>
    </location>
</feature>
<dbReference type="GO" id="GO:0005524">
    <property type="term" value="F:ATP binding"/>
    <property type="evidence" value="ECO:0007669"/>
    <property type="project" value="InterPro"/>
</dbReference>
<dbReference type="SUPFAM" id="SSF56112">
    <property type="entry name" value="Protein kinase-like (PK-like)"/>
    <property type="match status" value="1"/>
</dbReference>
<dbReference type="Gene3D" id="1.10.510.10">
    <property type="entry name" value="Transferase(Phosphotransferase) domain 1"/>
    <property type="match status" value="1"/>
</dbReference>
<reference evidence="3 4" key="1">
    <citation type="submission" date="2020-03" db="EMBL/GenBank/DDBJ databases">
        <title>Draft Genome Sequence of Cudoniella acicularis.</title>
        <authorList>
            <person name="Buettner E."/>
            <person name="Kellner H."/>
        </authorList>
    </citation>
    <scope>NUCLEOTIDE SEQUENCE [LARGE SCALE GENOMIC DNA]</scope>
    <source>
        <strain evidence="3 4">DSM 108380</strain>
    </source>
</reference>
<protein>
    <recommendedName>
        <fullName evidence="2">Protein kinase domain-containing protein</fullName>
    </recommendedName>
</protein>
<dbReference type="Pfam" id="PF00069">
    <property type="entry name" value="Pkinase"/>
    <property type="match status" value="1"/>
</dbReference>
<evidence type="ECO:0000259" key="2">
    <source>
        <dbReference type="PROSITE" id="PS50011"/>
    </source>
</evidence>
<dbReference type="CDD" id="cd14014">
    <property type="entry name" value="STKc_PknB_like"/>
    <property type="match status" value="1"/>
</dbReference>
<dbReference type="Pfam" id="PF06516">
    <property type="entry name" value="NUP"/>
    <property type="match status" value="1"/>
</dbReference>
<sequence length="951" mass="104586">MSLVPYSSRDSREIVLRHDDAIVIRDPQTQQLILRGATASFSDCPTCHRPFRSSSPERQTSPHRSPHRSTPFISPEYFRMLHAANLRTDEHNPPSSPIRRLVEPAARSPPNSVDGPVSNAEFVASTPASQSGHSIKKEAFSPNYFERFFIEEKELGRGGKGVVLLVNLLAKESQLEMIMHVLIEVQLLQGLSHPNLVSYRHVWLEDVQLNRFSPSVPCAFILQQYCNSGDLLHYIVGQTPAAPSTKEQLKEQMRRRSRGHSERPGLGNLKPHQRKLTFEEIYSFFKDITSGLAHLHSSNYIHRDLKPSNCLLHQDGNELRCLISDFGEVQPENVVRKSTGSTGTISYCAPEVLKQDESGRYGNFTTKSDIFSLGMILYFMCFGRLPYNSADSIQEEYEDIDLLRAEISSWSGFQDERRERPELPNQLYSFLKRLLAIDPVDRPSATDILDAIRTEKGLDNPPRKRNGSSGGLAGRIITTIDSPMPPGTLVNEEDERQISGQPGHTFVYPEFVAKVSLTTPSGASLLIGACLVNASSLIPRRRSSPIAPKVFIITMFPPEAAVWYTNSESPNSFGCLFSKNITVPGFSALFPQAHCNSDSSVCLLTTGESEINAASTITSLVLSPLFDLRKTYFITTGIAGVNPNHGTLADVAFAKYAVQVALQYEFDARDITPSMWTGYIPQGSDMPNQYPKSIYGTEVFELNEALRDAAFQLASGVTLNDSSVSEEYRMNYAVASAGNEPMSIRSPSIIKCDVVTSDVYFSGTLLGEAFENTTTLFTNGSGTYCMTAQEDNAILESLLRGAANKLVDFGRIIIMRSGADFDRPHPGITCMENLFNAVQGGFIPSLENLFIAGNPQERKRSSSSRWERFAVVEENGEEIWGNERGGYGVNALWKRDSSPPPSSSMNATGSDGTGNFTGVPSVSAVSPAGVGNGTIAEMARVIAGGHILLIP</sequence>
<dbReference type="SMART" id="SM00220">
    <property type="entry name" value="S_TKc"/>
    <property type="match status" value="1"/>
</dbReference>
<proteinExistence type="predicted"/>
<dbReference type="OrthoDB" id="1405469at2759"/>
<evidence type="ECO:0000256" key="1">
    <source>
        <dbReference type="SAM" id="MobiDB-lite"/>
    </source>
</evidence>
<dbReference type="AlphaFoldDB" id="A0A8H4R4Q2"/>
<feature type="compositionally biased region" description="Polar residues" evidence="1">
    <location>
        <begin position="52"/>
        <end position="63"/>
    </location>
</feature>
<accession>A0A8H4R4Q2</accession>
<feature type="region of interest" description="Disordered" evidence="1">
    <location>
        <begin position="893"/>
        <end position="915"/>
    </location>
</feature>
<dbReference type="EMBL" id="JAAMPI010001929">
    <property type="protein sequence ID" value="KAF4621712.1"/>
    <property type="molecule type" value="Genomic_DNA"/>
</dbReference>
<dbReference type="PANTHER" id="PTHR38643:SF1">
    <property type="entry name" value="PURINE NUCLEOSIDE PERMEASE C285.05-RELATED"/>
    <property type="match status" value="1"/>
</dbReference>
<dbReference type="GO" id="GO:0004672">
    <property type="term" value="F:protein kinase activity"/>
    <property type="evidence" value="ECO:0007669"/>
    <property type="project" value="InterPro"/>
</dbReference>
<dbReference type="InterPro" id="IPR011009">
    <property type="entry name" value="Kinase-like_dom_sf"/>
</dbReference>
<dbReference type="GO" id="GO:0005783">
    <property type="term" value="C:endoplasmic reticulum"/>
    <property type="evidence" value="ECO:0007669"/>
    <property type="project" value="TreeGrafter"/>
</dbReference>
<feature type="region of interest" description="Disordered" evidence="1">
    <location>
        <begin position="456"/>
        <end position="477"/>
    </location>
</feature>
<feature type="region of interest" description="Disordered" evidence="1">
    <location>
        <begin position="48"/>
        <end position="72"/>
    </location>
</feature>
<dbReference type="InterPro" id="IPR009486">
    <property type="entry name" value="Pur_nuclsid_perm"/>
</dbReference>
<evidence type="ECO:0000313" key="4">
    <source>
        <dbReference type="Proteomes" id="UP000566819"/>
    </source>
</evidence>
<dbReference type="GO" id="GO:0055085">
    <property type="term" value="P:transmembrane transport"/>
    <property type="evidence" value="ECO:0007669"/>
    <property type="project" value="InterPro"/>
</dbReference>
<dbReference type="PROSITE" id="PS00108">
    <property type="entry name" value="PROTEIN_KINASE_ST"/>
    <property type="match status" value="1"/>
</dbReference>
<feature type="compositionally biased region" description="Polar residues" evidence="1">
    <location>
        <begin position="903"/>
        <end position="915"/>
    </location>
</feature>
<dbReference type="PANTHER" id="PTHR38643">
    <property type="entry name" value="PURINE NUCLEOSIDE PERMEASE C285.05-RELATED"/>
    <property type="match status" value="1"/>
</dbReference>
<dbReference type="Proteomes" id="UP000566819">
    <property type="component" value="Unassembled WGS sequence"/>
</dbReference>
<feature type="region of interest" description="Disordered" evidence="1">
    <location>
        <begin position="243"/>
        <end position="270"/>
    </location>
</feature>
<gene>
    <name evidence="3" type="ORF">G7Y89_g14493</name>
</gene>
<feature type="region of interest" description="Disordered" evidence="1">
    <location>
        <begin position="87"/>
        <end position="119"/>
    </location>
</feature>
<keyword evidence="4" id="KW-1185">Reference proteome</keyword>
<dbReference type="Gene3D" id="3.30.200.20">
    <property type="entry name" value="Phosphorylase Kinase, domain 1"/>
    <property type="match status" value="1"/>
</dbReference>
<comment type="caution">
    <text evidence="3">The sequence shown here is derived from an EMBL/GenBank/DDBJ whole genome shotgun (WGS) entry which is preliminary data.</text>
</comment>
<dbReference type="InterPro" id="IPR008271">
    <property type="entry name" value="Ser/Thr_kinase_AS"/>
</dbReference>
<organism evidence="3 4">
    <name type="scientific">Cudoniella acicularis</name>
    <dbReference type="NCBI Taxonomy" id="354080"/>
    <lineage>
        <taxon>Eukaryota</taxon>
        <taxon>Fungi</taxon>
        <taxon>Dikarya</taxon>
        <taxon>Ascomycota</taxon>
        <taxon>Pezizomycotina</taxon>
        <taxon>Leotiomycetes</taxon>
        <taxon>Helotiales</taxon>
        <taxon>Tricladiaceae</taxon>
        <taxon>Cudoniella</taxon>
    </lineage>
</organism>
<dbReference type="FunFam" id="1.10.510.10:FF:000699">
    <property type="entry name" value="Probable serine/threonine-protein kinase iksA"/>
    <property type="match status" value="1"/>
</dbReference>